<evidence type="ECO:0000313" key="1">
    <source>
        <dbReference type="EMBL" id="KUM46245.1"/>
    </source>
</evidence>
<name>A0A101LVS9_PICGL</name>
<accession>A0A101LVS9</accession>
<evidence type="ECO:0008006" key="2">
    <source>
        <dbReference type="Google" id="ProtNLM"/>
    </source>
</evidence>
<sequence>MAKLFPHTLTRLAFEWFSNLPKNSIETFYQLCSNFLGMYALKPIDVSEVVSLIRLKQGKLEVMTSFIHRF</sequence>
<protein>
    <recommendedName>
        <fullName evidence="2">Retrotransposon gag domain-containing protein</fullName>
    </recommendedName>
</protein>
<keyword evidence="1" id="KW-0496">Mitochondrion</keyword>
<geneLocation type="mitochondrion" evidence="1"/>
<organism evidence="1">
    <name type="scientific">Picea glauca</name>
    <name type="common">White spruce</name>
    <name type="synonym">Pinus glauca</name>
    <dbReference type="NCBI Taxonomy" id="3330"/>
    <lineage>
        <taxon>Eukaryota</taxon>
        <taxon>Viridiplantae</taxon>
        <taxon>Streptophyta</taxon>
        <taxon>Embryophyta</taxon>
        <taxon>Tracheophyta</taxon>
        <taxon>Spermatophyta</taxon>
        <taxon>Pinopsida</taxon>
        <taxon>Pinidae</taxon>
        <taxon>Conifers I</taxon>
        <taxon>Pinales</taxon>
        <taxon>Pinaceae</taxon>
        <taxon>Picea</taxon>
    </lineage>
</organism>
<dbReference type="AlphaFoldDB" id="A0A101LVS9"/>
<gene>
    <name evidence="1" type="ORF">ABT39_MTgene1751</name>
</gene>
<proteinExistence type="predicted"/>
<dbReference type="EMBL" id="LKAM01000012">
    <property type="protein sequence ID" value="KUM46245.1"/>
    <property type="molecule type" value="Genomic_DNA"/>
</dbReference>
<comment type="caution">
    <text evidence="1">The sequence shown here is derived from an EMBL/GenBank/DDBJ whole genome shotgun (WGS) entry which is preliminary data.</text>
</comment>
<reference evidence="1" key="1">
    <citation type="journal article" date="2015" name="Genome Biol. Evol.">
        <title>Organellar Genomes of White Spruce (Picea glauca): Assembly and Annotation.</title>
        <authorList>
            <person name="Jackman S.D."/>
            <person name="Warren R.L."/>
            <person name="Gibb E.A."/>
            <person name="Vandervalk B.P."/>
            <person name="Mohamadi H."/>
            <person name="Chu J."/>
            <person name="Raymond A."/>
            <person name="Pleasance S."/>
            <person name="Coope R."/>
            <person name="Wildung M.R."/>
            <person name="Ritland C.E."/>
            <person name="Bousquet J."/>
            <person name="Jones S.J."/>
            <person name="Bohlmann J."/>
            <person name="Birol I."/>
        </authorList>
    </citation>
    <scope>NUCLEOTIDE SEQUENCE [LARGE SCALE GENOMIC DNA]</scope>
    <source>
        <tissue evidence="1">Flushing bud</tissue>
    </source>
</reference>